<dbReference type="EC" id="5.6.2.4" evidence="9"/>
<evidence type="ECO:0000259" key="13">
    <source>
        <dbReference type="PROSITE" id="PS51198"/>
    </source>
</evidence>
<keyword evidence="7" id="KW-0413">Isomerase</keyword>
<dbReference type="GO" id="GO:0043138">
    <property type="term" value="F:3'-5' DNA helicase activity"/>
    <property type="evidence" value="ECO:0007669"/>
    <property type="project" value="UniProtKB-EC"/>
</dbReference>
<feature type="domain" description="Helicase ATP-binding" evidence="11">
    <location>
        <begin position="317"/>
        <end position="494"/>
    </location>
</feature>
<evidence type="ECO:0000256" key="6">
    <source>
        <dbReference type="ARBA" id="ARBA00023125"/>
    </source>
</evidence>
<feature type="domain" description="UvrD-like helicase ATP-binding" evidence="13">
    <location>
        <begin position="1100"/>
        <end position="1314"/>
    </location>
</feature>
<dbReference type="GO" id="GO:0005737">
    <property type="term" value="C:cytoplasm"/>
    <property type="evidence" value="ECO:0007669"/>
    <property type="project" value="TreeGrafter"/>
</dbReference>
<dbReference type="GO" id="GO:0005524">
    <property type="term" value="F:ATP binding"/>
    <property type="evidence" value="ECO:0007669"/>
    <property type="project" value="UniProtKB-UniRule"/>
</dbReference>
<dbReference type="InterPro" id="IPR027417">
    <property type="entry name" value="P-loop_NTPase"/>
</dbReference>
<dbReference type="GO" id="GO:0043590">
    <property type="term" value="C:bacterial nucleoid"/>
    <property type="evidence" value="ECO:0007669"/>
    <property type="project" value="TreeGrafter"/>
</dbReference>
<evidence type="ECO:0000313" key="15">
    <source>
        <dbReference type="Proteomes" id="UP000320582"/>
    </source>
</evidence>
<evidence type="ECO:0000256" key="10">
    <source>
        <dbReference type="PROSITE-ProRule" id="PRU00560"/>
    </source>
</evidence>
<comment type="catalytic activity">
    <reaction evidence="8">
        <text>Couples ATP hydrolysis with the unwinding of duplex DNA by translocating in the 3'-5' direction.</text>
        <dbReference type="EC" id="5.6.2.4"/>
    </reaction>
</comment>
<dbReference type="SUPFAM" id="SSF53098">
    <property type="entry name" value="Ribonuclease H-like"/>
    <property type="match status" value="1"/>
</dbReference>
<gene>
    <name evidence="14" type="ORF">BD293_3737</name>
</gene>
<dbReference type="Gene3D" id="3.40.50.300">
    <property type="entry name" value="P-loop containing nucleotide triphosphate hydrolases"/>
    <property type="match status" value="5"/>
</dbReference>
<dbReference type="PROSITE" id="PS51194">
    <property type="entry name" value="HELICASE_CTER"/>
    <property type="match status" value="1"/>
</dbReference>
<evidence type="ECO:0000256" key="1">
    <source>
        <dbReference type="ARBA" id="ARBA00005446"/>
    </source>
</evidence>
<dbReference type="GO" id="GO:0003677">
    <property type="term" value="F:DNA binding"/>
    <property type="evidence" value="ECO:0007669"/>
    <property type="project" value="UniProtKB-KW"/>
</dbReference>
<keyword evidence="4 10" id="KW-0347">Helicase</keyword>
<dbReference type="InterPro" id="IPR014001">
    <property type="entry name" value="Helicase_ATP-bd"/>
</dbReference>
<evidence type="ECO:0000313" key="14">
    <source>
        <dbReference type="EMBL" id="TQM90360.1"/>
    </source>
</evidence>
<comment type="caution">
    <text evidence="14">The sequence shown here is derived from an EMBL/GenBank/DDBJ whole genome shotgun (WGS) entry which is preliminary data.</text>
</comment>
<dbReference type="Gene3D" id="3.30.420.10">
    <property type="entry name" value="Ribonuclease H-like superfamily/Ribonuclease H"/>
    <property type="match status" value="1"/>
</dbReference>
<dbReference type="GO" id="GO:0006281">
    <property type="term" value="P:DNA repair"/>
    <property type="evidence" value="ECO:0007669"/>
    <property type="project" value="TreeGrafter"/>
</dbReference>
<dbReference type="Pfam" id="PF13245">
    <property type="entry name" value="AAA_19"/>
    <property type="match status" value="1"/>
</dbReference>
<evidence type="ECO:0000256" key="3">
    <source>
        <dbReference type="ARBA" id="ARBA00022801"/>
    </source>
</evidence>
<dbReference type="CDD" id="cd18018">
    <property type="entry name" value="DEXHc_RecQ4-like"/>
    <property type="match status" value="1"/>
</dbReference>
<accession>A0A543K5K8</accession>
<dbReference type="InterPro" id="IPR001650">
    <property type="entry name" value="Helicase_C-like"/>
</dbReference>
<dbReference type="InterPro" id="IPR014017">
    <property type="entry name" value="DNA_helicase_UvrD-like_C"/>
</dbReference>
<dbReference type="NCBIfam" id="TIGR00614">
    <property type="entry name" value="recQ_fam"/>
    <property type="match status" value="1"/>
</dbReference>
<dbReference type="SMART" id="SM00490">
    <property type="entry name" value="HELICc"/>
    <property type="match status" value="1"/>
</dbReference>
<comment type="similarity">
    <text evidence="1">Belongs to the helicase family. RecQ subfamily.</text>
</comment>
<feature type="binding site" evidence="10">
    <location>
        <begin position="1121"/>
        <end position="1128"/>
    </location>
    <ligand>
        <name>ATP</name>
        <dbReference type="ChEBI" id="CHEBI:30616"/>
    </ligand>
</feature>
<keyword evidence="6" id="KW-0238">DNA-binding</keyword>
<evidence type="ECO:0000256" key="2">
    <source>
        <dbReference type="ARBA" id="ARBA00022741"/>
    </source>
</evidence>
<protein>
    <recommendedName>
        <fullName evidence="9">DNA 3'-5' helicase</fullName>
        <ecNumber evidence="9">5.6.2.4</ecNumber>
    </recommendedName>
</protein>
<dbReference type="CDD" id="cd17932">
    <property type="entry name" value="DEXQc_UvrD"/>
    <property type="match status" value="1"/>
</dbReference>
<dbReference type="InterPro" id="IPR011545">
    <property type="entry name" value="DEAD/DEAH_box_helicase_dom"/>
</dbReference>
<feature type="domain" description="Helicase C-terminal" evidence="12">
    <location>
        <begin position="520"/>
        <end position="674"/>
    </location>
</feature>
<dbReference type="GO" id="GO:0009378">
    <property type="term" value="F:four-way junction helicase activity"/>
    <property type="evidence" value="ECO:0007669"/>
    <property type="project" value="TreeGrafter"/>
</dbReference>
<dbReference type="InterPro" id="IPR014016">
    <property type="entry name" value="UvrD-like_ATP-bd"/>
</dbReference>
<dbReference type="InterPro" id="IPR004589">
    <property type="entry name" value="DNA_helicase_ATP-dep_RecQ"/>
</dbReference>
<dbReference type="GO" id="GO:0016787">
    <property type="term" value="F:hydrolase activity"/>
    <property type="evidence" value="ECO:0007669"/>
    <property type="project" value="UniProtKB-UniRule"/>
</dbReference>
<evidence type="ECO:0000256" key="8">
    <source>
        <dbReference type="ARBA" id="ARBA00034617"/>
    </source>
</evidence>
<dbReference type="InterPro" id="IPR036397">
    <property type="entry name" value="RNaseH_sf"/>
</dbReference>
<dbReference type="PANTHER" id="PTHR13710:SF105">
    <property type="entry name" value="ATP-DEPENDENT DNA HELICASE Q1"/>
    <property type="match status" value="1"/>
</dbReference>
<dbReference type="EMBL" id="VFPT01000002">
    <property type="protein sequence ID" value="TQM90360.1"/>
    <property type="molecule type" value="Genomic_DNA"/>
</dbReference>
<dbReference type="SUPFAM" id="SSF52540">
    <property type="entry name" value="P-loop containing nucleoside triphosphate hydrolases"/>
    <property type="match status" value="2"/>
</dbReference>
<dbReference type="GO" id="GO:0006310">
    <property type="term" value="P:DNA recombination"/>
    <property type="evidence" value="ECO:0007669"/>
    <property type="project" value="InterPro"/>
</dbReference>
<evidence type="ECO:0000256" key="4">
    <source>
        <dbReference type="ARBA" id="ARBA00022806"/>
    </source>
</evidence>
<dbReference type="PROSITE" id="PS51198">
    <property type="entry name" value="UVRD_HELICASE_ATP_BIND"/>
    <property type="match status" value="1"/>
</dbReference>
<dbReference type="Pfam" id="PF00271">
    <property type="entry name" value="Helicase_C"/>
    <property type="match status" value="1"/>
</dbReference>
<proteinExistence type="inferred from homology"/>
<dbReference type="Pfam" id="PF00270">
    <property type="entry name" value="DEAD"/>
    <property type="match status" value="1"/>
</dbReference>
<sequence>MNNITGSTLSEIVQQPDPFLKTCVSVDIEVDPKTARVFDLAAVHFLKAEPIRGQKGGVESALDRLEAALGDARHLIGHNILRHDLPHLASLRPRLAKLAKAPIDTLWLNPLAFPRNPYHHLVKHYHDGRLLSGHVNDPEADARLVFDVLSNQLGAFRALNAQSPDAVAAYHFLTSRGENDTGFGALFRYVRGADVPSSEQARQAIRRLLDGQTCAPALEAVLDEIASTTMGWPLAFALSWISVAGGDSVMPPWVRMQFPGAARMVKRLRDTGCDAPDCAWCREKGDPVKALSRWFGFDAFRPVPVDADGRPLQERIVDEGMRGKSILGILPTGTGKSVCYQIPALAKFDRTGALSVVISPLVALMADQVAGMERSGISSAVTVNGMLSLPERQDALEKVRMGEAAMLLISPEQLRSVGVRSVLSQREIGLWVLDEAHCVSKWGHDFRPDYRYIARFIKETAGDAAPAPVICLTATAKPEVVRDIRDHFQQRLGMELLLLDGGASRTNLRFEVRETGKRTKLADILEVIEQRLPPEGVSGAVVYCATRKATEDVAQFLQGQGLSAERYHAGLTPDEKKTIQERFRIGELRVIAATNAFGMGIDKPDIRLVVHGDIPGSLENYLQEAGRAGRDRDHANCVLLFAADDVERQFQLSARSRLARHEIGAILKAVRRMDARSRSTGTVVATAGEIVRNEQDREFQRESATDDTRVKTALSWLEEAKLLTREENRVQVFPSSLRVRSIDEAKVLLDKAQITGMRRTQLMDIVRHLINAPPDEGISTDELTGISGLTGGQLTKALADLESLGIARNDTAVTVFVHNSVQDSSVNRLGVATRLESDLIALMREEAPDADDHATTPLNLQLASQKLRDGGHSHVRPDIVEKLLRGMARDGRDLDGGKGNLRLRKPSRHTLSVALQRSWRVIEQSAALRQQAGEALVGHLLGRLEKGQRGKDLQVETTLGDLLASLSGDAFLRGQVKEMTRLMDRALMWLHEQDVVTLGKGLTVFRPAMTVQLAPGKARFVDEDFAPLLEHYEEQTVQTHVMAAYAETGLNSMPDAMRLSEDYFTLDQQAFMGRWMKGRSTEVKRQTTGKSWAAVVEALGNPVQQKIVADKRDSTNVLVLAGPGSGKTRVLVHRIAYLIRVRREDPRSILVLSYNRHAAVEIRARLRHLVGDEAYGVTVSTCHALAMRLVGASFAGTRAESDDFKNVVAEAVRQLNGEGLSKTEAEAQRETLIQGYRWILVDEYQDVGPQEYALIAAVAGRTIEDEDLRLSLFAVGDDDQNIYAFSGASIRYIRQFEQDYRAKPEYLVENYRSTRHIIEASNIVISRAAGRMKLGHDITIDRKRRRDPGGGVMAQPDPVGQGRVQLLHCPPGDRAQAVAAIGELQRLAALEEGWNWSRTAIIARNWRQLVPGRAYAEAQGIPVEMANENTPSLWRMREMRLFIEAICRDRTRLLNVTDLLEIANTLPRNRWSDLVAEGIAALAQEIGVGAASVPGLIEWFGEWARDARGEQRGLLLMTAHRAKGLEFDDVVILNGGWDHPSDNEDVDAPRRLFYVAMTRARRSLAVMTQGGHAFVPANGVNILRREAAVLDLRDLPPERHYILPELGQVFIDWAGRLPARDRSVQAIEQVQVGAPVTISQMHGRWFVTDRQGRRLSAMRGDWAVPSGRRIVSARVGAIVTRHAHESGEEHRTKLNRELWEVVLPEIVLE</sequence>
<evidence type="ECO:0000259" key="11">
    <source>
        <dbReference type="PROSITE" id="PS51192"/>
    </source>
</evidence>
<dbReference type="GO" id="GO:0030894">
    <property type="term" value="C:replisome"/>
    <property type="evidence" value="ECO:0007669"/>
    <property type="project" value="TreeGrafter"/>
</dbReference>
<keyword evidence="5 10" id="KW-0067">ATP-binding</keyword>
<evidence type="ECO:0000256" key="5">
    <source>
        <dbReference type="ARBA" id="ARBA00022840"/>
    </source>
</evidence>
<organism evidence="14 15">
    <name type="scientific">Roseinatronobacter monicus</name>
    <dbReference type="NCBI Taxonomy" id="393481"/>
    <lineage>
        <taxon>Bacteria</taxon>
        <taxon>Pseudomonadati</taxon>
        <taxon>Pseudomonadota</taxon>
        <taxon>Alphaproteobacteria</taxon>
        <taxon>Rhodobacterales</taxon>
        <taxon>Paracoccaceae</taxon>
        <taxon>Roseinatronobacter</taxon>
    </lineage>
</organism>
<keyword evidence="15" id="KW-1185">Reference proteome</keyword>
<keyword evidence="3 10" id="KW-0378">Hydrolase</keyword>
<dbReference type="InterPro" id="IPR012337">
    <property type="entry name" value="RNaseH-like_sf"/>
</dbReference>
<reference evidence="14 15" key="1">
    <citation type="submission" date="2019-06" db="EMBL/GenBank/DDBJ databases">
        <title>Genomic Encyclopedia of Archaeal and Bacterial Type Strains, Phase II (KMG-II): from individual species to whole genera.</title>
        <authorList>
            <person name="Goeker M."/>
        </authorList>
    </citation>
    <scope>NUCLEOTIDE SEQUENCE [LARGE SCALE GENOMIC DNA]</scope>
    <source>
        <strain evidence="14 15">DSM 18423</strain>
    </source>
</reference>
<evidence type="ECO:0000259" key="12">
    <source>
        <dbReference type="PROSITE" id="PS51194"/>
    </source>
</evidence>
<dbReference type="PANTHER" id="PTHR13710">
    <property type="entry name" value="DNA HELICASE RECQ FAMILY MEMBER"/>
    <property type="match status" value="1"/>
</dbReference>
<dbReference type="PROSITE" id="PS51192">
    <property type="entry name" value="HELICASE_ATP_BIND_1"/>
    <property type="match status" value="1"/>
</dbReference>
<keyword evidence="2 10" id="KW-0547">Nucleotide-binding</keyword>
<dbReference type="Proteomes" id="UP000320582">
    <property type="component" value="Unassembled WGS sequence"/>
</dbReference>
<evidence type="ECO:0000256" key="7">
    <source>
        <dbReference type="ARBA" id="ARBA00023235"/>
    </source>
</evidence>
<evidence type="ECO:0000256" key="9">
    <source>
        <dbReference type="ARBA" id="ARBA00034808"/>
    </source>
</evidence>
<dbReference type="SMART" id="SM00487">
    <property type="entry name" value="DEXDc"/>
    <property type="match status" value="2"/>
</dbReference>
<name>A0A543K5K8_9RHOB</name>
<dbReference type="Pfam" id="PF13361">
    <property type="entry name" value="UvrD_C"/>
    <property type="match status" value="1"/>
</dbReference>